<dbReference type="InterPro" id="IPR029026">
    <property type="entry name" value="tRNA_m1G_MTases_N"/>
</dbReference>
<dbReference type="SUPFAM" id="SSF75217">
    <property type="entry name" value="alpha/beta knot"/>
    <property type="match status" value="1"/>
</dbReference>
<dbReference type="Gene3D" id="3.30.1330.30">
    <property type="match status" value="1"/>
</dbReference>
<dbReference type="InterPro" id="IPR053888">
    <property type="entry name" value="MRM3-like_sub_bind"/>
</dbReference>
<dbReference type="GO" id="GO:0005737">
    <property type="term" value="C:cytoplasm"/>
    <property type="evidence" value="ECO:0007669"/>
    <property type="project" value="UniProtKB-ARBA"/>
</dbReference>
<evidence type="ECO:0000313" key="5">
    <source>
        <dbReference type="EMBL" id="SVB14069.1"/>
    </source>
</evidence>
<dbReference type="Gene3D" id="3.40.1280.10">
    <property type="match status" value="1"/>
</dbReference>
<dbReference type="InterPro" id="IPR013123">
    <property type="entry name" value="SpoU_subst-bd"/>
</dbReference>
<keyword evidence="2" id="KW-0489">Methyltransferase</keyword>
<evidence type="ECO:0000256" key="1">
    <source>
        <dbReference type="ARBA" id="ARBA00007228"/>
    </source>
</evidence>
<name>A0A382BKC5_9ZZZZ</name>
<evidence type="ECO:0000256" key="2">
    <source>
        <dbReference type="ARBA" id="ARBA00022603"/>
    </source>
</evidence>
<accession>A0A382BKC5</accession>
<evidence type="ECO:0000259" key="4">
    <source>
        <dbReference type="SMART" id="SM00967"/>
    </source>
</evidence>
<dbReference type="GO" id="GO:0006396">
    <property type="term" value="P:RNA processing"/>
    <property type="evidence" value="ECO:0007669"/>
    <property type="project" value="InterPro"/>
</dbReference>
<feature type="non-terminal residue" evidence="5">
    <location>
        <position position="1"/>
    </location>
</feature>
<dbReference type="InterPro" id="IPR029028">
    <property type="entry name" value="Alpha/beta_knot_MTases"/>
</dbReference>
<sequence>VTDIVGGRNPALTRVRRLARDRALRRQEGVYLVEGPTLVVDALSAGREVEQVFVPAEAASSAVAAASETSGVPCRLVDDALFDGLTTTMSAQPAIAVVARHDVSVPDLPADGVVVVLAEVADPGNAGTLVRSAEAFGASGVIFAGGVDPYNPKCVRATAGSLFRLPFAVLEGDGAVDEALILLEASGRHCWGSVAEGGIPPTEVPDGRPIALLLGNEPHGLAEDALARCEGLVTVATTGSGDSLNVAVAGAVLLYALAAR</sequence>
<dbReference type="CDD" id="cd18095">
    <property type="entry name" value="SpoU-like_rRNA-MTase"/>
    <property type="match status" value="1"/>
</dbReference>
<reference evidence="5" key="1">
    <citation type="submission" date="2018-05" db="EMBL/GenBank/DDBJ databases">
        <authorList>
            <person name="Lanie J.A."/>
            <person name="Ng W.-L."/>
            <person name="Kazmierczak K.M."/>
            <person name="Andrzejewski T.M."/>
            <person name="Davidsen T.M."/>
            <person name="Wayne K.J."/>
            <person name="Tettelin H."/>
            <person name="Glass J.I."/>
            <person name="Rusch D."/>
            <person name="Podicherti R."/>
            <person name="Tsui H.-C.T."/>
            <person name="Winkler M.E."/>
        </authorList>
    </citation>
    <scope>NUCLEOTIDE SEQUENCE</scope>
</reference>
<dbReference type="GO" id="GO:0008173">
    <property type="term" value="F:RNA methyltransferase activity"/>
    <property type="evidence" value="ECO:0007669"/>
    <property type="project" value="InterPro"/>
</dbReference>
<evidence type="ECO:0000256" key="3">
    <source>
        <dbReference type="ARBA" id="ARBA00022679"/>
    </source>
</evidence>
<dbReference type="GO" id="GO:0003723">
    <property type="term" value="F:RNA binding"/>
    <property type="evidence" value="ECO:0007669"/>
    <property type="project" value="InterPro"/>
</dbReference>
<proteinExistence type="inferred from homology"/>
<dbReference type="SUPFAM" id="SSF55315">
    <property type="entry name" value="L30e-like"/>
    <property type="match status" value="1"/>
</dbReference>
<comment type="similarity">
    <text evidence="1">Belongs to the class IV-like SAM-binding methyltransferase superfamily. RNA methyltransferase TrmH family.</text>
</comment>
<dbReference type="AlphaFoldDB" id="A0A382BKC5"/>
<dbReference type="PANTHER" id="PTHR43191">
    <property type="entry name" value="RRNA METHYLTRANSFERASE 3"/>
    <property type="match status" value="1"/>
</dbReference>
<keyword evidence="3" id="KW-0808">Transferase</keyword>
<dbReference type="Pfam" id="PF00588">
    <property type="entry name" value="SpoU_methylase"/>
    <property type="match status" value="1"/>
</dbReference>
<protein>
    <recommendedName>
        <fullName evidence="4">RNA 2-O ribose methyltransferase substrate binding domain-containing protein</fullName>
    </recommendedName>
</protein>
<feature type="domain" description="RNA 2-O ribose methyltransferase substrate binding" evidence="4">
    <location>
        <begin position="32"/>
        <end position="104"/>
    </location>
</feature>
<dbReference type="InterPro" id="IPR029064">
    <property type="entry name" value="Ribosomal_eL30-like_sf"/>
</dbReference>
<dbReference type="InterPro" id="IPR001537">
    <property type="entry name" value="SpoU_MeTrfase"/>
</dbReference>
<gene>
    <name evidence="5" type="ORF">METZ01_LOCUS166923</name>
</gene>
<dbReference type="PANTHER" id="PTHR43191:SF2">
    <property type="entry name" value="RRNA METHYLTRANSFERASE 3, MITOCHONDRIAL"/>
    <property type="match status" value="1"/>
</dbReference>
<dbReference type="GO" id="GO:0032259">
    <property type="term" value="P:methylation"/>
    <property type="evidence" value="ECO:0007669"/>
    <property type="project" value="UniProtKB-KW"/>
</dbReference>
<organism evidence="5">
    <name type="scientific">marine metagenome</name>
    <dbReference type="NCBI Taxonomy" id="408172"/>
    <lineage>
        <taxon>unclassified sequences</taxon>
        <taxon>metagenomes</taxon>
        <taxon>ecological metagenomes</taxon>
    </lineage>
</organism>
<dbReference type="Pfam" id="PF22435">
    <property type="entry name" value="MRM3-like_sub_bind"/>
    <property type="match status" value="1"/>
</dbReference>
<dbReference type="InterPro" id="IPR051259">
    <property type="entry name" value="rRNA_Methyltransferase"/>
</dbReference>
<dbReference type="SMART" id="SM00967">
    <property type="entry name" value="SpoU_sub_bind"/>
    <property type="match status" value="1"/>
</dbReference>
<dbReference type="EMBL" id="UINC01030151">
    <property type="protein sequence ID" value="SVB14069.1"/>
    <property type="molecule type" value="Genomic_DNA"/>
</dbReference>